<name>A0ABU0A2Y6_9BACI</name>
<dbReference type="Proteomes" id="UP001230005">
    <property type="component" value="Unassembled WGS sequence"/>
</dbReference>
<dbReference type="Gene3D" id="3.40.50.2020">
    <property type="match status" value="1"/>
</dbReference>
<accession>A0ABU0A2Y6</accession>
<reference evidence="2 3" key="1">
    <citation type="submission" date="2023-07" db="EMBL/GenBank/DDBJ databases">
        <title>Genomic Encyclopedia of Type Strains, Phase IV (KMG-IV): sequencing the most valuable type-strain genomes for metagenomic binning, comparative biology and taxonomic classification.</title>
        <authorList>
            <person name="Goeker M."/>
        </authorList>
    </citation>
    <scope>NUCLEOTIDE SEQUENCE [LARGE SCALE GENOMIC DNA]</scope>
    <source>
        <strain evidence="2 3">DSM 9768</strain>
    </source>
</reference>
<dbReference type="InterPro" id="IPR029057">
    <property type="entry name" value="PRTase-like"/>
</dbReference>
<comment type="similarity">
    <text evidence="1">Belongs to the ComF/GntX family.</text>
</comment>
<gene>
    <name evidence="2" type="ORF">J2S74_005316</name>
</gene>
<dbReference type="PANTHER" id="PTHR47505">
    <property type="entry name" value="DNA UTILIZATION PROTEIN YHGH"/>
    <property type="match status" value="1"/>
</dbReference>
<sequence>MLSFTVKVQHIIMDYHSLLKEYESVVLNDLINSLSKKYKVIILSELKDFQGEQKLEVFTKIRSIDQLMVPGTSTVLLTGDTKKLQAFHLKNISTILMGENVSRMITAEGIYSLPDLILSLERVKGFLLYNMDFGYRNEIAVENYLKKSGNSVLQKPKGLLYVAGEMEHQLYKNIKAELIVPGRFFTKGDTRAYADVLTLYLLKFKDEKSFAVQVFAESLKTCLDLLKQKQTFDIITTVPSRTSINKLDSIFYQPALMEFRNKVHLNLLKVETKYKQQKYAGNKFNRAHNVHNKISFTKQINGHVLLIDDIYTTGATTLECARMLYQAGAKSVTILPFGVTQHKVTTNIRKPVLGSGGDIYNLRLNNQTGEPFWVSAGSNYEEYHQIRNYYYGQ</sequence>
<keyword evidence="3" id="KW-1185">Reference proteome</keyword>
<evidence type="ECO:0000256" key="1">
    <source>
        <dbReference type="ARBA" id="ARBA00008007"/>
    </source>
</evidence>
<organism evidence="2 3">
    <name type="scientific">Evansella vedderi</name>
    <dbReference type="NCBI Taxonomy" id="38282"/>
    <lineage>
        <taxon>Bacteria</taxon>
        <taxon>Bacillati</taxon>
        <taxon>Bacillota</taxon>
        <taxon>Bacilli</taxon>
        <taxon>Bacillales</taxon>
        <taxon>Bacillaceae</taxon>
        <taxon>Evansella</taxon>
    </lineage>
</organism>
<dbReference type="EMBL" id="JAUSUG010000035">
    <property type="protein sequence ID" value="MDQ0257853.1"/>
    <property type="molecule type" value="Genomic_DNA"/>
</dbReference>
<evidence type="ECO:0000313" key="3">
    <source>
        <dbReference type="Proteomes" id="UP001230005"/>
    </source>
</evidence>
<evidence type="ECO:0008006" key="4">
    <source>
        <dbReference type="Google" id="ProtNLM"/>
    </source>
</evidence>
<dbReference type="SUPFAM" id="SSF53271">
    <property type="entry name" value="PRTase-like"/>
    <property type="match status" value="1"/>
</dbReference>
<protein>
    <recommendedName>
        <fullName evidence="4">Phosphoribosyltransferase domain-containing protein</fullName>
    </recommendedName>
</protein>
<evidence type="ECO:0000313" key="2">
    <source>
        <dbReference type="EMBL" id="MDQ0257853.1"/>
    </source>
</evidence>
<dbReference type="InterPro" id="IPR051910">
    <property type="entry name" value="ComF/GntX_DNA_util-trans"/>
</dbReference>
<dbReference type="PANTHER" id="PTHR47505:SF1">
    <property type="entry name" value="DNA UTILIZATION PROTEIN YHGH"/>
    <property type="match status" value="1"/>
</dbReference>
<comment type="caution">
    <text evidence="2">The sequence shown here is derived from an EMBL/GenBank/DDBJ whole genome shotgun (WGS) entry which is preliminary data.</text>
</comment>
<dbReference type="CDD" id="cd06223">
    <property type="entry name" value="PRTases_typeI"/>
    <property type="match status" value="1"/>
</dbReference>
<dbReference type="InterPro" id="IPR000836">
    <property type="entry name" value="PRTase_dom"/>
</dbReference>
<dbReference type="RefSeq" id="WP_307332239.1">
    <property type="nucleotide sequence ID" value="NZ_JAUSUG010000035.1"/>
</dbReference>
<proteinExistence type="inferred from homology"/>